<feature type="chain" id="PRO_5044690592" evidence="1">
    <location>
        <begin position="23"/>
        <end position="156"/>
    </location>
</feature>
<dbReference type="Proteomes" id="UP000490939">
    <property type="component" value="Unassembled WGS sequence"/>
</dbReference>
<keyword evidence="1" id="KW-0732">Signal</keyword>
<dbReference type="AlphaFoldDB" id="A0A8H3UI06"/>
<keyword evidence="6" id="KW-1185">Reference proteome</keyword>
<evidence type="ECO:0000313" key="6">
    <source>
        <dbReference type="Proteomes" id="UP000490939"/>
    </source>
</evidence>
<feature type="signal peptide" evidence="1">
    <location>
        <begin position="1"/>
        <end position="22"/>
    </location>
</feature>
<evidence type="ECO:0000256" key="1">
    <source>
        <dbReference type="SAM" id="SignalP"/>
    </source>
</evidence>
<evidence type="ECO:0000313" key="3">
    <source>
        <dbReference type="EMBL" id="KAE9969756.1"/>
    </source>
</evidence>
<evidence type="ECO:0000313" key="4">
    <source>
        <dbReference type="EMBL" id="KAE9982001.1"/>
    </source>
</evidence>
<comment type="caution">
    <text evidence="3">The sequence shown here is derived from an EMBL/GenBank/DDBJ whole genome shotgun (WGS) entry which is preliminary data.</text>
</comment>
<reference evidence="3 5" key="1">
    <citation type="submission" date="2018-12" db="EMBL/GenBank/DDBJ databases">
        <title>Venturia inaequalis Genome Resource.</title>
        <authorList>
            <person name="Lichtner F.J."/>
        </authorList>
    </citation>
    <scope>NUCLEOTIDE SEQUENCE [LARGE SCALE GENOMIC DNA]</scope>
    <source>
        <strain evidence="3 5">120213</strain>
        <strain evidence="2">Bline_iso_100314</strain>
        <strain evidence="4 6">DMI_063113</strain>
    </source>
</reference>
<name>A0A8H3UI06_VENIN</name>
<organism evidence="3 5">
    <name type="scientific">Venturia inaequalis</name>
    <name type="common">Apple scab fungus</name>
    <dbReference type="NCBI Taxonomy" id="5025"/>
    <lineage>
        <taxon>Eukaryota</taxon>
        <taxon>Fungi</taxon>
        <taxon>Dikarya</taxon>
        <taxon>Ascomycota</taxon>
        <taxon>Pezizomycotina</taxon>
        <taxon>Dothideomycetes</taxon>
        <taxon>Pleosporomycetidae</taxon>
        <taxon>Venturiales</taxon>
        <taxon>Venturiaceae</taxon>
        <taxon>Venturia</taxon>
    </lineage>
</organism>
<accession>A0A8H3UI06</accession>
<dbReference type="EMBL" id="WNWQ01002295">
    <property type="protein sequence ID" value="KAE9961169.1"/>
    <property type="molecule type" value="Genomic_DNA"/>
</dbReference>
<proteinExistence type="predicted"/>
<dbReference type="Proteomes" id="UP000433883">
    <property type="component" value="Unassembled WGS sequence"/>
</dbReference>
<evidence type="ECO:0000313" key="2">
    <source>
        <dbReference type="EMBL" id="KAE9961169.1"/>
    </source>
</evidence>
<gene>
    <name evidence="2" type="ORF">BLS_003518</name>
    <name evidence="4" type="ORF">EG327_005980</name>
    <name evidence="3" type="ORF">EG328_006687</name>
</gene>
<dbReference type="EMBL" id="WNWS01000356">
    <property type="protein sequence ID" value="KAE9969756.1"/>
    <property type="molecule type" value="Genomic_DNA"/>
</dbReference>
<sequence length="156" mass="16437">MLNSLLTSTLLATSALSAVVSAQQGLPKWKVTNFNGACARQGCTYDFTISSPPSGSIPSFSAKCSGEEKRAELKTYFKPCNVNDGGLGNRGVGAKYMARESIDVGTYSALIVTFAYTDLSSASPGFVHNYTGQAPITINQSSGPAYDFIVTPKESV</sequence>
<protein>
    <submittedName>
        <fullName evidence="3">Uncharacterized protein</fullName>
    </submittedName>
</protein>
<dbReference type="OrthoDB" id="3490397at2759"/>
<dbReference type="EMBL" id="WNWR01000349">
    <property type="protein sequence ID" value="KAE9982001.1"/>
    <property type="molecule type" value="Genomic_DNA"/>
</dbReference>
<evidence type="ECO:0000313" key="5">
    <source>
        <dbReference type="Proteomes" id="UP000447873"/>
    </source>
</evidence>
<dbReference type="Proteomes" id="UP000447873">
    <property type="component" value="Unassembled WGS sequence"/>
</dbReference>